<protein>
    <recommendedName>
        <fullName evidence="4">Mitochondrial fission 1 protein</fullName>
    </recommendedName>
</protein>
<proteinExistence type="predicted"/>
<sequence length="150" mass="16546">MSEVIPTVDNDFVTHCISEYDSVFIHGSHDAAAEARLRLVWALVHSTNLKHALRGRDLAMECLKNGTESYMKDYKFLAAVGSYRTKNYVQARREACSLLEEYPDFRQAEHLKECIDDAIVREGLQGLGIAAAVAGVAGLVLTLAFSGGRK</sequence>
<dbReference type="GO" id="GO:0005778">
    <property type="term" value="C:peroxisomal membrane"/>
    <property type="evidence" value="ECO:0007669"/>
    <property type="project" value="TreeGrafter"/>
</dbReference>
<dbReference type="SUPFAM" id="SSF48452">
    <property type="entry name" value="TPR-like"/>
    <property type="match status" value="1"/>
</dbReference>
<dbReference type="EMBL" id="BEGY01000011">
    <property type="protein sequence ID" value="GAX75311.1"/>
    <property type="molecule type" value="Genomic_DNA"/>
</dbReference>
<comment type="caution">
    <text evidence="2">The sequence shown here is derived from an EMBL/GenBank/DDBJ whole genome shotgun (WGS) entry which is preliminary data.</text>
</comment>
<dbReference type="AlphaFoldDB" id="A0A250WWW8"/>
<evidence type="ECO:0000256" key="1">
    <source>
        <dbReference type="SAM" id="Phobius"/>
    </source>
</evidence>
<feature type="transmembrane region" description="Helical" evidence="1">
    <location>
        <begin position="124"/>
        <end position="145"/>
    </location>
</feature>
<dbReference type="OrthoDB" id="421154at2759"/>
<dbReference type="GO" id="GO:0000422">
    <property type="term" value="P:autophagy of mitochondrion"/>
    <property type="evidence" value="ECO:0007669"/>
    <property type="project" value="TreeGrafter"/>
</dbReference>
<keyword evidence="1" id="KW-0812">Transmembrane</keyword>
<organism evidence="2 3">
    <name type="scientific">Chlamydomonas eustigma</name>
    <dbReference type="NCBI Taxonomy" id="1157962"/>
    <lineage>
        <taxon>Eukaryota</taxon>
        <taxon>Viridiplantae</taxon>
        <taxon>Chlorophyta</taxon>
        <taxon>core chlorophytes</taxon>
        <taxon>Chlorophyceae</taxon>
        <taxon>CS clade</taxon>
        <taxon>Chlamydomonadales</taxon>
        <taxon>Chlamydomonadaceae</taxon>
        <taxon>Chlamydomonas</taxon>
    </lineage>
</organism>
<dbReference type="InterPro" id="IPR011990">
    <property type="entry name" value="TPR-like_helical_dom_sf"/>
</dbReference>
<keyword evidence="1" id="KW-0472">Membrane</keyword>
<dbReference type="PANTHER" id="PTHR13247">
    <property type="entry name" value="TETRATRICOPEPTIDE REPEAT PROTEIN 11 TPR REPEAT PROTEIN 11"/>
    <property type="match status" value="1"/>
</dbReference>
<dbReference type="InterPro" id="IPR016543">
    <property type="entry name" value="Fis1"/>
</dbReference>
<dbReference type="Pfam" id="PF14853">
    <property type="entry name" value="Fis1_TPR_C"/>
    <property type="match status" value="1"/>
</dbReference>
<name>A0A250WWW8_9CHLO</name>
<dbReference type="PANTHER" id="PTHR13247:SF0">
    <property type="entry name" value="MITOCHONDRIAL FISSION 1 PROTEIN"/>
    <property type="match status" value="1"/>
</dbReference>
<keyword evidence="3" id="KW-1185">Reference proteome</keyword>
<dbReference type="GO" id="GO:0000266">
    <property type="term" value="P:mitochondrial fission"/>
    <property type="evidence" value="ECO:0007669"/>
    <property type="project" value="InterPro"/>
</dbReference>
<gene>
    <name evidence="2" type="ORF">CEUSTIGMA_g2756.t1</name>
</gene>
<evidence type="ECO:0000313" key="3">
    <source>
        <dbReference type="Proteomes" id="UP000232323"/>
    </source>
</evidence>
<dbReference type="GO" id="GO:0005741">
    <property type="term" value="C:mitochondrial outer membrane"/>
    <property type="evidence" value="ECO:0007669"/>
    <property type="project" value="TreeGrafter"/>
</dbReference>
<keyword evidence="1" id="KW-1133">Transmembrane helix</keyword>
<dbReference type="GO" id="GO:0016559">
    <property type="term" value="P:peroxisome fission"/>
    <property type="evidence" value="ECO:0007669"/>
    <property type="project" value="TreeGrafter"/>
</dbReference>
<evidence type="ECO:0000313" key="2">
    <source>
        <dbReference type="EMBL" id="GAX75311.1"/>
    </source>
</evidence>
<evidence type="ECO:0008006" key="4">
    <source>
        <dbReference type="Google" id="ProtNLM"/>
    </source>
</evidence>
<dbReference type="Gene3D" id="1.25.40.10">
    <property type="entry name" value="Tetratricopeptide repeat domain"/>
    <property type="match status" value="1"/>
</dbReference>
<reference evidence="2 3" key="1">
    <citation type="submission" date="2017-08" db="EMBL/GenBank/DDBJ databases">
        <title>Acidophilic green algal genome provides insights into adaptation to an acidic environment.</title>
        <authorList>
            <person name="Hirooka S."/>
            <person name="Hirose Y."/>
            <person name="Kanesaki Y."/>
            <person name="Higuchi S."/>
            <person name="Fujiwara T."/>
            <person name="Onuma R."/>
            <person name="Era A."/>
            <person name="Ohbayashi R."/>
            <person name="Uzuka A."/>
            <person name="Nozaki H."/>
            <person name="Yoshikawa H."/>
            <person name="Miyagishima S.Y."/>
        </authorList>
    </citation>
    <scope>NUCLEOTIDE SEQUENCE [LARGE SCALE GENOMIC DNA]</scope>
    <source>
        <strain evidence="2 3">NIES-2499</strain>
    </source>
</reference>
<dbReference type="STRING" id="1157962.A0A250WWW8"/>
<dbReference type="InterPro" id="IPR028061">
    <property type="entry name" value="Fis1_TPR_C"/>
</dbReference>
<dbReference type="Proteomes" id="UP000232323">
    <property type="component" value="Unassembled WGS sequence"/>
</dbReference>
<accession>A0A250WWW8</accession>